<dbReference type="PANTHER" id="PTHR33361">
    <property type="entry name" value="GLR0591 PROTEIN"/>
    <property type="match status" value="1"/>
</dbReference>
<gene>
    <name evidence="3" type="ORF">B0I24_10648</name>
    <name evidence="4" type="ORF">CWE07_07950</name>
</gene>
<feature type="signal peptide" evidence="2">
    <location>
        <begin position="1"/>
        <end position="20"/>
    </location>
</feature>
<evidence type="ECO:0000313" key="4">
    <source>
        <dbReference type="EMBL" id="RUO24596.1"/>
    </source>
</evidence>
<dbReference type="Pfam" id="PF05960">
    <property type="entry name" value="DUF885"/>
    <property type="match status" value="1"/>
</dbReference>
<sequence length="591" mass="67007">MRFVLTGLAVAVLTACAAPAHDTQSPNTTPSRSAMTQGAAQYDQRFEQLADAAWQYHSAQRHPADGLLDISPEALANRHATRLDYYQQLQAIDAAQLSAQNQINLHMIQYALANAIDEYEFNAHLMPITNEFGFHSALASLPNQAGTRNAQQLEQYLQQLRAIPDYFAQQKAYMREGIETGMTQPAVVLAGLTDGILAYVTPDPRDSVFYRPFQQRPRHVSEAEFAELEMEAQTLIATTVNVAYQDFYDFMRDEYMPNARQTIAAVDLPHGERYYANRAKHYTTTDLSPAQIHQIGLDEVARIRQEMAAVIAETGFDGSFADFTDYLRTDPKFYAETAEELLKEASFIAKRADAELPALFKLLPRQPYGVTEVPAEIAPNYTTGRYSGARRDDQAGFYWVNTYALDRRPLYELEALTLHEAVPGHHLQIALANEMTDVPDYRRNTYISAFGEGWGLYAEYLGLEMGFYTDPYSNFGRLSFEMWRAARLVVDTGMHTMGWSRDRAVEFMASNTALSMHNVNTEIDRYISWPGQALAYKLGEIQIRELRAEAEQRLGEDFDIREFHHQVLQHGSIPLHMLEDNLRQYIEQAAG</sequence>
<feature type="region of interest" description="Disordered" evidence="1">
    <location>
        <begin position="19"/>
        <end position="38"/>
    </location>
</feature>
<accession>A0A327WVC6</accession>
<dbReference type="RefSeq" id="WP_111569360.1">
    <property type="nucleotide sequence ID" value="NZ_PIPK01000006.1"/>
</dbReference>
<dbReference type="Proteomes" id="UP000287865">
    <property type="component" value="Unassembled WGS sequence"/>
</dbReference>
<evidence type="ECO:0000256" key="2">
    <source>
        <dbReference type="SAM" id="SignalP"/>
    </source>
</evidence>
<dbReference type="OrthoDB" id="9769898at2"/>
<evidence type="ECO:0000256" key="1">
    <source>
        <dbReference type="SAM" id="MobiDB-lite"/>
    </source>
</evidence>
<dbReference type="PROSITE" id="PS51257">
    <property type="entry name" value="PROKAR_LIPOPROTEIN"/>
    <property type="match status" value="1"/>
</dbReference>
<protein>
    <submittedName>
        <fullName evidence="4">DUF885 domain-containing protein</fullName>
    </submittedName>
    <submittedName>
        <fullName evidence="3">Uncharacterized protein (DUF885 family)</fullName>
    </submittedName>
</protein>
<reference evidence="3 5" key="2">
    <citation type="submission" date="2018-06" db="EMBL/GenBank/DDBJ databases">
        <title>Genomic Encyclopedia of Type Strains, Phase III (KMG-III): the genomes of soil and plant-associated and newly described type strains.</title>
        <authorList>
            <person name="Whitman W."/>
        </authorList>
    </citation>
    <scope>NUCLEOTIDE SEQUENCE [LARGE SCALE GENOMIC DNA]</scope>
    <source>
        <strain evidence="3 5">CGMCC 1.15366</strain>
    </source>
</reference>
<dbReference type="Proteomes" id="UP000249203">
    <property type="component" value="Unassembled WGS sequence"/>
</dbReference>
<comment type="caution">
    <text evidence="3">The sequence shown here is derived from an EMBL/GenBank/DDBJ whole genome shotgun (WGS) entry which is preliminary data.</text>
</comment>
<dbReference type="PANTHER" id="PTHR33361:SF2">
    <property type="entry name" value="DUF885 DOMAIN-CONTAINING PROTEIN"/>
    <property type="match status" value="1"/>
</dbReference>
<feature type="compositionally biased region" description="Polar residues" evidence="1">
    <location>
        <begin position="22"/>
        <end position="38"/>
    </location>
</feature>
<dbReference type="InterPro" id="IPR010281">
    <property type="entry name" value="DUF885"/>
</dbReference>
<evidence type="ECO:0000313" key="6">
    <source>
        <dbReference type="Proteomes" id="UP000287865"/>
    </source>
</evidence>
<evidence type="ECO:0000313" key="5">
    <source>
        <dbReference type="Proteomes" id="UP000249203"/>
    </source>
</evidence>
<organism evidence="3 5">
    <name type="scientific">Aliidiomarina maris</name>
    <dbReference type="NCBI Taxonomy" id="531312"/>
    <lineage>
        <taxon>Bacteria</taxon>
        <taxon>Pseudomonadati</taxon>
        <taxon>Pseudomonadota</taxon>
        <taxon>Gammaproteobacteria</taxon>
        <taxon>Alteromonadales</taxon>
        <taxon>Idiomarinaceae</taxon>
        <taxon>Aliidiomarina</taxon>
    </lineage>
</organism>
<keyword evidence="2" id="KW-0732">Signal</keyword>
<dbReference type="AlphaFoldDB" id="A0A327WVC6"/>
<name>A0A327WVC6_9GAMM</name>
<evidence type="ECO:0000313" key="3">
    <source>
        <dbReference type="EMBL" id="RAJ96985.1"/>
    </source>
</evidence>
<dbReference type="EMBL" id="QLMD01000006">
    <property type="protein sequence ID" value="RAJ96985.1"/>
    <property type="molecule type" value="Genomic_DNA"/>
</dbReference>
<dbReference type="EMBL" id="PIPK01000006">
    <property type="protein sequence ID" value="RUO24596.1"/>
    <property type="molecule type" value="Genomic_DNA"/>
</dbReference>
<proteinExistence type="predicted"/>
<reference evidence="4 6" key="1">
    <citation type="journal article" date="2018" name="Front. Microbiol.">
        <title>Genome-Based Analysis Reveals the Taxonomy and Diversity of the Family Idiomarinaceae.</title>
        <authorList>
            <person name="Liu Y."/>
            <person name="Lai Q."/>
            <person name="Shao Z."/>
        </authorList>
    </citation>
    <scope>NUCLEOTIDE SEQUENCE [LARGE SCALE GENOMIC DNA]</scope>
    <source>
        <strain evidence="4 6">CF12-14</strain>
    </source>
</reference>
<keyword evidence="6" id="KW-1185">Reference proteome</keyword>
<feature type="chain" id="PRO_5016359970" evidence="2">
    <location>
        <begin position="21"/>
        <end position="591"/>
    </location>
</feature>